<sequence>MLVTIYTLLGIASFTAHVSAKDTIDPTSTLICHKREYSYRISKPHNGLPCWDDVSVMSCWGRCDSNEIGDWVYPFKISHHPVCEHEVRIPRLVRLRHCHSLHPDPYYEVVDAESCACKACETKDTSCESIK</sequence>
<feature type="domain" description="Glycoprotein hormone subunit beta" evidence="6">
    <location>
        <begin position="32"/>
        <end position="129"/>
    </location>
</feature>
<dbReference type="GeneID" id="106815660"/>
<dbReference type="RefSeq" id="XP_014675643.1">
    <property type="nucleotide sequence ID" value="XM_014820157.1"/>
</dbReference>
<protein>
    <submittedName>
        <fullName evidence="8">Glycoprotein hormone beta-5-like</fullName>
    </submittedName>
</protein>
<evidence type="ECO:0000256" key="4">
    <source>
        <dbReference type="ARBA" id="ARBA00023157"/>
    </source>
</evidence>
<feature type="chain" id="PRO_5045624996" evidence="5">
    <location>
        <begin position="21"/>
        <end position="131"/>
    </location>
</feature>
<keyword evidence="5" id="KW-0732">Signal</keyword>
<dbReference type="Gene3D" id="2.10.90.10">
    <property type="entry name" value="Cystine-knot cytokines"/>
    <property type="match status" value="1"/>
</dbReference>
<dbReference type="InterPro" id="IPR006208">
    <property type="entry name" value="Glyco_hormone_CN"/>
</dbReference>
<dbReference type="InterPro" id="IPR001545">
    <property type="entry name" value="Gonadotropin_bsu"/>
</dbReference>
<reference evidence="8" key="1">
    <citation type="submission" date="2025-08" db="UniProtKB">
        <authorList>
            <consortium name="RefSeq"/>
        </authorList>
    </citation>
    <scope>IDENTIFICATION</scope>
</reference>
<dbReference type="PANTHER" id="PTHR11515:SF13">
    <property type="entry name" value="GLYCOPROTEIN HORMONE BETA 5, ISOFORM A"/>
    <property type="match status" value="1"/>
</dbReference>
<organism evidence="7 8">
    <name type="scientific">Priapulus caudatus</name>
    <name type="common">Priapulid worm</name>
    <dbReference type="NCBI Taxonomy" id="37621"/>
    <lineage>
        <taxon>Eukaryota</taxon>
        <taxon>Metazoa</taxon>
        <taxon>Ecdysozoa</taxon>
        <taxon>Scalidophora</taxon>
        <taxon>Priapulida</taxon>
        <taxon>Priapulimorpha</taxon>
        <taxon>Priapulimorphida</taxon>
        <taxon>Priapulidae</taxon>
        <taxon>Priapulus</taxon>
    </lineage>
</organism>
<dbReference type="CDD" id="cd00069">
    <property type="entry name" value="GHB_like"/>
    <property type="match status" value="1"/>
</dbReference>
<dbReference type="PANTHER" id="PTHR11515">
    <property type="entry name" value="GLYCOPROTEIN HORMONE BETA CHAIN"/>
    <property type="match status" value="1"/>
</dbReference>
<dbReference type="SUPFAM" id="SSF57501">
    <property type="entry name" value="Cystine-knot cytokines"/>
    <property type="match status" value="1"/>
</dbReference>
<evidence type="ECO:0000256" key="2">
    <source>
        <dbReference type="ARBA" id="ARBA00006552"/>
    </source>
</evidence>
<gene>
    <name evidence="8" type="primary">LOC106815660</name>
</gene>
<dbReference type="Pfam" id="PF00007">
    <property type="entry name" value="Cys_knot"/>
    <property type="match status" value="1"/>
</dbReference>
<evidence type="ECO:0000256" key="5">
    <source>
        <dbReference type="SAM" id="SignalP"/>
    </source>
</evidence>
<evidence type="ECO:0000313" key="7">
    <source>
        <dbReference type="Proteomes" id="UP000695022"/>
    </source>
</evidence>
<comment type="subcellular location">
    <subcellularLocation>
        <location evidence="1">Secreted</location>
    </subcellularLocation>
</comment>
<evidence type="ECO:0000313" key="8">
    <source>
        <dbReference type="RefSeq" id="XP_014675643.1"/>
    </source>
</evidence>
<keyword evidence="7" id="KW-1185">Reference proteome</keyword>
<evidence type="ECO:0000256" key="3">
    <source>
        <dbReference type="ARBA" id="ARBA00022525"/>
    </source>
</evidence>
<comment type="similarity">
    <text evidence="2">Belongs to the glycoprotein hormones subunit beta family.</text>
</comment>
<dbReference type="InterPro" id="IPR029034">
    <property type="entry name" value="Cystine-knot_cytokine"/>
</dbReference>
<keyword evidence="4" id="KW-1015">Disulfide bond</keyword>
<feature type="signal peptide" evidence="5">
    <location>
        <begin position="1"/>
        <end position="20"/>
    </location>
</feature>
<proteinExistence type="inferred from homology"/>
<accession>A0ABM1ETX2</accession>
<evidence type="ECO:0000256" key="1">
    <source>
        <dbReference type="ARBA" id="ARBA00004613"/>
    </source>
</evidence>
<evidence type="ECO:0000259" key="6">
    <source>
        <dbReference type="Pfam" id="PF00007"/>
    </source>
</evidence>
<name>A0ABM1ETX2_PRICU</name>
<keyword evidence="3" id="KW-0964">Secreted</keyword>
<dbReference type="Proteomes" id="UP000695022">
    <property type="component" value="Unplaced"/>
</dbReference>